<evidence type="ECO:0000256" key="2">
    <source>
        <dbReference type="ARBA" id="ARBA00004687"/>
    </source>
</evidence>
<dbReference type="Proteomes" id="UP000311382">
    <property type="component" value="Unassembled WGS sequence"/>
</dbReference>
<keyword evidence="12" id="KW-0961">Cell wall biogenesis/degradation</keyword>
<feature type="transmembrane region" description="Helical" evidence="14">
    <location>
        <begin position="937"/>
        <end position="961"/>
    </location>
</feature>
<feature type="region of interest" description="Disordered" evidence="15">
    <location>
        <begin position="1"/>
        <end position="20"/>
    </location>
</feature>
<evidence type="ECO:0000256" key="8">
    <source>
        <dbReference type="ARBA" id="ARBA00022824"/>
    </source>
</evidence>
<dbReference type="EC" id="2.-.-.-" evidence="14"/>
<evidence type="ECO:0000256" key="15">
    <source>
        <dbReference type="SAM" id="MobiDB-lite"/>
    </source>
</evidence>
<evidence type="ECO:0000313" key="17">
    <source>
        <dbReference type="EMBL" id="TNY17459.1"/>
    </source>
</evidence>
<keyword evidence="10 14" id="KW-0472">Membrane</keyword>
<evidence type="ECO:0000256" key="14">
    <source>
        <dbReference type="RuleBase" id="RU367138"/>
    </source>
</evidence>
<evidence type="ECO:0000256" key="5">
    <source>
        <dbReference type="ARBA" id="ARBA00022502"/>
    </source>
</evidence>
<dbReference type="OrthoDB" id="2748310at2759"/>
<dbReference type="GO" id="GO:0051377">
    <property type="term" value="F:mannose-ethanolamine phosphotransferase activity"/>
    <property type="evidence" value="ECO:0007669"/>
    <property type="project" value="UniProtKB-UniRule"/>
</dbReference>
<dbReference type="GO" id="GO:0006506">
    <property type="term" value="P:GPI anchor biosynthetic process"/>
    <property type="evidence" value="ECO:0007669"/>
    <property type="project" value="UniProtKB-UniPathway"/>
</dbReference>
<feature type="transmembrane region" description="Helical" evidence="14">
    <location>
        <begin position="597"/>
        <end position="617"/>
    </location>
</feature>
<dbReference type="PANTHER" id="PTHR12250">
    <property type="entry name" value="PHOSPHATIDYLINOSITOL GLYCAN, CLASS N"/>
    <property type="match status" value="1"/>
</dbReference>
<feature type="transmembrane region" description="Helical" evidence="14">
    <location>
        <begin position="870"/>
        <end position="891"/>
    </location>
</feature>
<dbReference type="FunFam" id="3.40.720.10:FF:000015">
    <property type="entry name" value="GPI ethanolamine phosphate transferase 1"/>
    <property type="match status" value="1"/>
</dbReference>
<feature type="region of interest" description="Disordered" evidence="15">
    <location>
        <begin position="96"/>
        <end position="118"/>
    </location>
</feature>
<reference evidence="17 18" key="1">
    <citation type="submission" date="2019-03" db="EMBL/GenBank/DDBJ databases">
        <title>Rhodosporidium diobovatum UCD-FST 08-225 genome sequencing, assembly, and annotation.</title>
        <authorList>
            <person name="Fakankun I.U."/>
            <person name="Fristensky B."/>
            <person name="Levin D.B."/>
        </authorList>
    </citation>
    <scope>NUCLEOTIDE SEQUENCE [LARGE SCALE GENOMIC DNA]</scope>
    <source>
        <strain evidence="17 18">UCD-FST 08-225</strain>
    </source>
</reference>
<dbReference type="UniPathway" id="UPA00196"/>
<feature type="transmembrane region" description="Helical" evidence="14">
    <location>
        <begin position="623"/>
        <end position="640"/>
    </location>
</feature>
<dbReference type="PANTHER" id="PTHR12250:SF0">
    <property type="entry name" value="GPI ETHANOLAMINE PHOSPHATE TRANSFERASE 1"/>
    <property type="match status" value="1"/>
</dbReference>
<gene>
    <name evidence="17" type="ORF">DMC30DRAFT_382007</name>
</gene>
<feature type="transmembrane region" description="Helical" evidence="14">
    <location>
        <begin position="903"/>
        <end position="925"/>
    </location>
</feature>
<feature type="transmembrane region" description="Helical" evidence="14">
    <location>
        <begin position="827"/>
        <end position="850"/>
    </location>
</feature>
<evidence type="ECO:0000256" key="11">
    <source>
        <dbReference type="ARBA" id="ARBA00023180"/>
    </source>
</evidence>
<dbReference type="STRING" id="5288.A0A5C5FMF8"/>
<feature type="transmembrane region" description="Helical" evidence="14">
    <location>
        <begin position="745"/>
        <end position="761"/>
    </location>
</feature>
<feature type="transmembrane region" description="Helical" evidence="14">
    <location>
        <begin position="27"/>
        <end position="48"/>
    </location>
</feature>
<feature type="transmembrane region" description="Helical" evidence="14">
    <location>
        <begin position="499"/>
        <end position="523"/>
    </location>
</feature>
<evidence type="ECO:0000256" key="4">
    <source>
        <dbReference type="ARBA" id="ARBA00020831"/>
    </source>
</evidence>
<organism evidence="17 18">
    <name type="scientific">Rhodotorula diobovata</name>
    <dbReference type="NCBI Taxonomy" id="5288"/>
    <lineage>
        <taxon>Eukaryota</taxon>
        <taxon>Fungi</taxon>
        <taxon>Dikarya</taxon>
        <taxon>Basidiomycota</taxon>
        <taxon>Pucciniomycotina</taxon>
        <taxon>Microbotryomycetes</taxon>
        <taxon>Sporidiobolales</taxon>
        <taxon>Sporidiobolaceae</taxon>
        <taxon>Rhodotorula</taxon>
    </lineage>
</organism>
<dbReference type="CDD" id="cd16020">
    <property type="entry name" value="GPI_EPT_1"/>
    <property type="match status" value="1"/>
</dbReference>
<sequence>MASEPPAEPQAVGSPTRAPPRNRSPQLILLISLLAHLVLTPAIFDIYFKTPVVEVADRYSVESDRTAFAKRVVLFVGDGLRADKLFRTYGNPPFASSDPLPAPIPNDPHALADDSELDDATTPAPFLRSLIQSGQAQWGVSHTRVPTESRPGHVALIGGMYEDVSAVTRGWTTNPVPFDSVLNQSSHAFTFGSPDILPMFKLGASDPERVAAFSYDEEAEDFTADAVHLDLWVLDQLRSVLRNASSDALLNSKLREPGVVFFEHLLGLDTTGHSYRPHGPEYHRNIRVVDYVVRETAKLLSDFYGDDGHTAFVFTADHGMSSLGNHGDGHPDNTRTPLVAWGKGVRRQADWEEPALHDEYSKDWGLRGVRRDVDQADVAALMSVLAGIPLPANSAGRVPLDYLDASPELRARAAFANAKQLLAEAEAKSELKKRHALKFRPFPKFVESPADGTYAAEHHVQSIEGLLADGNYLMAEKRSRLLADLALEASSYFQKYDWMLLRTIVTLGYLGFMAFTAQSILASSVDLPSLRSSRFTIAAGLPVGACLSLFARFAVERAPASHFLYVFLASACWFAVLRDPAPFTAFFSTSRRSGPSALRLCASGAGVVLSLLAMAYGYADRCAFALIAVGMAAVWPATMLGTNARTQRGQLLAQWAASMASLAVFPLLPVEKGEELRVVSAGAALLAGMAIVALRVLKSEASPTWPRSRRFLLAEVALTASCLVVTCSSALSLQRKEGLPLVNQYAGWAILAVASSLPLLHGRPRDQPYPERLAVLLFAFAPVFVILSLSYEALFYGTYAAALVAWLRLESSLAADEPNPDGKIRLAHVRVSLFFLAFLHLGFFGVGNVASISSFYLEPVYRLMTVFAPFPMGALLLFKLLVPFVALAAASSVINRRLHLPPLSLFLVGSVLSELLTIFFFFRVTDEGSWLEIGSSITNFVICSLLGLFSSALLAGGEYLMAGTVG</sequence>
<keyword evidence="8 14" id="KW-0256">Endoplasmic reticulum</keyword>
<evidence type="ECO:0000256" key="13">
    <source>
        <dbReference type="ARBA" id="ARBA00024850"/>
    </source>
</evidence>
<accession>A0A5C5FMF8</accession>
<keyword evidence="5 14" id="KW-0337">GPI-anchor biosynthesis</keyword>
<proteinExistence type="inferred from homology"/>
<comment type="caution">
    <text evidence="17">The sequence shown here is derived from an EMBL/GenBank/DDBJ whole genome shotgun (WGS) entry which is preliminary data.</text>
</comment>
<evidence type="ECO:0000313" key="18">
    <source>
        <dbReference type="Proteomes" id="UP000311382"/>
    </source>
</evidence>
<evidence type="ECO:0000256" key="1">
    <source>
        <dbReference type="ARBA" id="ARBA00004477"/>
    </source>
</evidence>
<evidence type="ECO:0000256" key="10">
    <source>
        <dbReference type="ARBA" id="ARBA00023136"/>
    </source>
</evidence>
<keyword evidence="11" id="KW-0325">Glycoprotein</keyword>
<feature type="transmembrane region" description="Helical" evidence="14">
    <location>
        <begin position="709"/>
        <end position="733"/>
    </location>
</feature>
<keyword evidence="18" id="KW-1185">Reference proteome</keyword>
<comment type="function">
    <text evidence="13 14">Ethanolamine phosphate transferase involved in glycosylphosphatidylinositol-anchor biosynthesis. Transfers ethanolamine phosphate to the first alpha-1,4-linked mannose of the glycosylphosphatidylinositol precursor of GPI-anchor.</text>
</comment>
<feature type="transmembrane region" description="Helical" evidence="14">
    <location>
        <begin position="652"/>
        <end position="670"/>
    </location>
</feature>
<evidence type="ECO:0000256" key="6">
    <source>
        <dbReference type="ARBA" id="ARBA00022679"/>
    </source>
</evidence>
<dbReference type="InterPro" id="IPR017852">
    <property type="entry name" value="GPI_EtnP_transferase_1_C"/>
</dbReference>
<keyword evidence="6 14" id="KW-0808">Transferase</keyword>
<evidence type="ECO:0000256" key="3">
    <source>
        <dbReference type="ARBA" id="ARBA00008400"/>
    </source>
</evidence>
<feature type="transmembrane region" description="Helical" evidence="14">
    <location>
        <begin position="535"/>
        <end position="554"/>
    </location>
</feature>
<dbReference type="GO" id="GO:0005789">
    <property type="term" value="C:endoplasmic reticulum membrane"/>
    <property type="evidence" value="ECO:0007669"/>
    <property type="project" value="UniProtKB-SubCell"/>
</dbReference>
<name>A0A5C5FMF8_9BASI</name>
<evidence type="ECO:0000256" key="7">
    <source>
        <dbReference type="ARBA" id="ARBA00022692"/>
    </source>
</evidence>
<comment type="subcellular location">
    <subcellularLocation>
        <location evidence="1 14">Endoplasmic reticulum membrane</location>
        <topology evidence="1 14">Multi-pass membrane protein</topology>
    </subcellularLocation>
</comment>
<feature type="domain" description="GPI ethanolamine phosphate transferase 1 C-terminal" evidence="16">
    <location>
        <begin position="491"/>
        <end position="929"/>
    </location>
</feature>
<dbReference type="GO" id="GO:0071555">
    <property type="term" value="P:cell wall organization"/>
    <property type="evidence" value="ECO:0007669"/>
    <property type="project" value="UniProtKB-KW"/>
</dbReference>
<keyword evidence="9 14" id="KW-1133">Transmembrane helix</keyword>
<dbReference type="EMBL" id="SOZI01000200">
    <property type="protein sequence ID" value="TNY17459.1"/>
    <property type="molecule type" value="Genomic_DNA"/>
</dbReference>
<dbReference type="Gene3D" id="3.40.720.10">
    <property type="entry name" value="Alkaline Phosphatase, subunit A"/>
    <property type="match status" value="1"/>
</dbReference>
<evidence type="ECO:0000256" key="12">
    <source>
        <dbReference type="ARBA" id="ARBA00023316"/>
    </source>
</evidence>
<protein>
    <recommendedName>
        <fullName evidence="4 14">GPI ethanolamine phosphate transferase 1</fullName>
        <ecNumber evidence="14">2.-.-.-</ecNumber>
    </recommendedName>
</protein>
<dbReference type="SUPFAM" id="SSF53649">
    <property type="entry name" value="Alkaline phosphatase-like"/>
    <property type="match status" value="1"/>
</dbReference>
<evidence type="ECO:0000259" key="16">
    <source>
        <dbReference type="Pfam" id="PF04987"/>
    </source>
</evidence>
<comment type="pathway">
    <text evidence="2 14">Glycolipid biosynthesis; glycosylphosphatidylinositol-anchor biosynthesis.</text>
</comment>
<dbReference type="InterPro" id="IPR007070">
    <property type="entry name" value="GPI_EtnP_transferase_1"/>
</dbReference>
<dbReference type="Pfam" id="PF04987">
    <property type="entry name" value="PigN"/>
    <property type="match status" value="1"/>
</dbReference>
<keyword evidence="7 14" id="KW-0812">Transmembrane</keyword>
<feature type="transmembrane region" description="Helical" evidence="14">
    <location>
        <begin position="560"/>
        <end position="577"/>
    </location>
</feature>
<feature type="transmembrane region" description="Helical" evidence="14">
    <location>
        <begin position="773"/>
        <end position="791"/>
    </location>
</feature>
<evidence type="ECO:0000256" key="9">
    <source>
        <dbReference type="ARBA" id="ARBA00022989"/>
    </source>
</evidence>
<dbReference type="InterPro" id="IPR017850">
    <property type="entry name" value="Alkaline_phosphatase_core_sf"/>
</dbReference>
<dbReference type="Pfam" id="PF01663">
    <property type="entry name" value="Phosphodiest"/>
    <property type="match status" value="1"/>
</dbReference>
<dbReference type="InterPro" id="IPR037671">
    <property type="entry name" value="PIGN_N"/>
</dbReference>
<feature type="transmembrane region" description="Helical" evidence="14">
    <location>
        <begin position="676"/>
        <end position="697"/>
    </location>
</feature>
<comment type="similarity">
    <text evidence="3 14">Belongs to the PIGG/PIGN/PIGO family. PIGN subfamily.</text>
</comment>
<dbReference type="InterPro" id="IPR002591">
    <property type="entry name" value="Phosphodiest/P_Trfase"/>
</dbReference>
<dbReference type="AlphaFoldDB" id="A0A5C5FMF8"/>